<dbReference type="EMBL" id="LXQA010318370">
    <property type="protein sequence ID" value="MCI43507.1"/>
    <property type="molecule type" value="Genomic_DNA"/>
</dbReference>
<dbReference type="AlphaFoldDB" id="A0A392S531"/>
<reference evidence="2 3" key="1">
    <citation type="journal article" date="2018" name="Front. Plant Sci.">
        <title>Red Clover (Trifolium pratense) and Zigzag Clover (T. medium) - A Picture of Genomic Similarities and Differences.</title>
        <authorList>
            <person name="Dluhosova J."/>
            <person name="Istvanek J."/>
            <person name="Nedelnik J."/>
            <person name="Repkova J."/>
        </authorList>
    </citation>
    <scope>NUCLEOTIDE SEQUENCE [LARGE SCALE GENOMIC DNA]</scope>
    <source>
        <strain evidence="3">cv. 10/8</strain>
        <tissue evidence="2">Leaf</tissue>
    </source>
</reference>
<dbReference type="Proteomes" id="UP000265520">
    <property type="component" value="Unassembled WGS sequence"/>
</dbReference>
<protein>
    <submittedName>
        <fullName evidence="2">Uncharacterized protein</fullName>
    </submittedName>
</protein>
<name>A0A392S531_9FABA</name>
<keyword evidence="3" id="KW-1185">Reference proteome</keyword>
<feature type="compositionally biased region" description="Polar residues" evidence="1">
    <location>
        <begin position="30"/>
        <end position="46"/>
    </location>
</feature>
<evidence type="ECO:0000313" key="2">
    <source>
        <dbReference type="EMBL" id="MCI43507.1"/>
    </source>
</evidence>
<proteinExistence type="predicted"/>
<feature type="non-terminal residue" evidence="2">
    <location>
        <position position="1"/>
    </location>
</feature>
<accession>A0A392S531</accession>
<evidence type="ECO:0000256" key="1">
    <source>
        <dbReference type="SAM" id="MobiDB-lite"/>
    </source>
</evidence>
<comment type="caution">
    <text evidence="2">The sequence shown here is derived from an EMBL/GenBank/DDBJ whole genome shotgun (WGS) entry which is preliminary data.</text>
</comment>
<organism evidence="2 3">
    <name type="scientific">Trifolium medium</name>
    <dbReference type="NCBI Taxonomy" id="97028"/>
    <lineage>
        <taxon>Eukaryota</taxon>
        <taxon>Viridiplantae</taxon>
        <taxon>Streptophyta</taxon>
        <taxon>Embryophyta</taxon>
        <taxon>Tracheophyta</taxon>
        <taxon>Spermatophyta</taxon>
        <taxon>Magnoliopsida</taxon>
        <taxon>eudicotyledons</taxon>
        <taxon>Gunneridae</taxon>
        <taxon>Pentapetalae</taxon>
        <taxon>rosids</taxon>
        <taxon>fabids</taxon>
        <taxon>Fabales</taxon>
        <taxon>Fabaceae</taxon>
        <taxon>Papilionoideae</taxon>
        <taxon>50 kb inversion clade</taxon>
        <taxon>NPAAA clade</taxon>
        <taxon>Hologalegina</taxon>
        <taxon>IRL clade</taxon>
        <taxon>Trifolieae</taxon>
        <taxon>Trifolium</taxon>
    </lineage>
</organism>
<feature type="region of interest" description="Disordered" evidence="1">
    <location>
        <begin position="1"/>
        <end position="55"/>
    </location>
</feature>
<sequence>LRSPRSARPSESQREQTDKIQVPGEEQRASLLSETHPRSASIQIPVSHSARLSVA</sequence>
<evidence type="ECO:0000313" key="3">
    <source>
        <dbReference type="Proteomes" id="UP000265520"/>
    </source>
</evidence>